<keyword evidence="1" id="KW-0560">Oxidoreductase</keyword>
<dbReference type="GO" id="GO:0016491">
    <property type="term" value="F:oxidoreductase activity"/>
    <property type="evidence" value="ECO:0007669"/>
    <property type="project" value="UniProtKB-KW"/>
</dbReference>
<dbReference type="InterPro" id="IPR002347">
    <property type="entry name" value="SDR_fam"/>
</dbReference>
<evidence type="ECO:0000256" key="1">
    <source>
        <dbReference type="ARBA" id="ARBA00023002"/>
    </source>
</evidence>
<accession>A0A3D8QKA7</accession>
<dbReference type="PANTHER" id="PTHR43157">
    <property type="entry name" value="PHOSPHATIDYLINOSITOL-GLYCAN BIOSYNTHESIS CLASS F PROTEIN-RELATED"/>
    <property type="match status" value="1"/>
</dbReference>
<dbReference type="EMBL" id="PDLM01000014">
    <property type="protein sequence ID" value="RDW62100.1"/>
    <property type="molecule type" value="Genomic_DNA"/>
</dbReference>
<proteinExistence type="predicted"/>
<dbReference type="InterPro" id="IPR036291">
    <property type="entry name" value="NAD(P)-bd_dom_sf"/>
</dbReference>
<gene>
    <name evidence="2" type="ORF">BP6252_11533</name>
</gene>
<reference evidence="2 3" key="1">
    <citation type="journal article" date="2018" name="IMA Fungus">
        <title>IMA Genome-F 9: Draft genome sequence of Annulohypoxylon stygium, Aspergillus mulundensis, Berkeleyomyces basicola (syn. Thielaviopsis basicola), Ceratocystis smalleyi, two Cercospora beticola strains, Coleophoma cylindrospora, Fusarium fracticaudum, Phialophora cf. hyalina, and Morchella septimelata.</title>
        <authorList>
            <person name="Wingfield B.D."/>
            <person name="Bills G.F."/>
            <person name="Dong Y."/>
            <person name="Huang W."/>
            <person name="Nel W.J."/>
            <person name="Swalarsk-Parry B.S."/>
            <person name="Vaghefi N."/>
            <person name="Wilken P.M."/>
            <person name="An Z."/>
            <person name="de Beer Z.W."/>
            <person name="De Vos L."/>
            <person name="Chen L."/>
            <person name="Duong T.A."/>
            <person name="Gao Y."/>
            <person name="Hammerbacher A."/>
            <person name="Kikkert J.R."/>
            <person name="Li Y."/>
            <person name="Li H."/>
            <person name="Li K."/>
            <person name="Li Q."/>
            <person name="Liu X."/>
            <person name="Ma X."/>
            <person name="Naidoo K."/>
            <person name="Pethybridge S.J."/>
            <person name="Sun J."/>
            <person name="Steenkamp E.T."/>
            <person name="van der Nest M.A."/>
            <person name="van Wyk S."/>
            <person name="Wingfield M.J."/>
            <person name="Xiong C."/>
            <person name="Yue Q."/>
            <person name="Zhang X."/>
        </authorList>
    </citation>
    <scope>NUCLEOTIDE SEQUENCE [LARGE SCALE GENOMIC DNA]</scope>
    <source>
        <strain evidence="2 3">BP6252</strain>
    </source>
</reference>
<dbReference type="PANTHER" id="PTHR43157:SF31">
    <property type="entry name" value="PHOSPHATIDYLINOSITOL-GLYCAN BIOSYNTHESIS CLASS F PROTEIN"/>
    <property type="match status" value="1"/>
</dbReference>
<dbReference type="Gene3D" id="3.40.50.720">
    <property type="entry name" value="NAD(P)-binding Rossmann-like Domain"/>
    <property type="match status" value="1"/>
</dbReference>
<dbReference type="PRINTS" id="PR00081">
    <property type="entry name" value="GDHRDH"/>
</dbReference>
<comment type="caution">
    <text evidence="2">The sequence shown here is derived from an EMBL/GenBank/DDBJ whole genome shotgun (WGS) entry which is preliminary data.</text>
</comment>
<protein>
    <submittedName>
        <fullName evidence="2">NAD(P)-binding protein-30</fullName>
    </submittedName>
</protein>
<dbReference type="Proteomes" id="UP000256645">
    <property type="component" value="Unassembled WGS sequence"/>
</dbReference>
<organism evidence="2 3">
    <name type="scientific">Coleophoma cylindrospora</name>
    <dbReference type="NCBI Taxonomy" id="1849047"/>
    <lineage>
        <taxon>Eukaryota</taxon>
        <taxon>Fungi</taxon>
        <taxon>Dikarya</taxon>
        <taxon>Ascomycota</taxon>
        <taxon>Pezizomycotina</taxon>
        <taxon>Leotiomycetes</taxon>
        <taxon>Helotiales</taxon>
        <taxon>Dermateaceae</taxon>
        <taxon>Coleophoma</taxon>
    </lineage>
</organism>
<keyword evidence="3" id="KW-1185">Reference proteome</keyword>
<name>A0A3D8QKA7_9HELO</name>
<dbReference type="STRING" id="1849047.A0A3D8QKA7"/>
<dbReference type="SUPFAM" id="SSF51735">
    <property type="entry name" value="NAD(P)-binding Rossmann-fold domains"/>
    <property type="match status" value="1"/>
</dbReference>
<dbReference type="OrthoDB" id="542013at2759"/>
<evidence type="ECO:0000313" key="3">
    <source>
        <dbReference type="Proteomes" id="UP000256645"/>
    </source>
</evidence>
<evidence type="ECO:0000313" key="2">
    <source>
        <dbReference type="EMBL" id="RDW62100.1"/>
    </source>
</evidence>
<dbReference type="AlphaFoldDB" id="A0A3D8QKA7"/>
<dbReference type="Pfam" id="PF00106">
    <property type="entry name" value="adh_short"/>
    <property type="match status" value="1"/>
</dbReference>
<sequence>MDFSWLRNFFYSQLFVTPAYPMNDFTDQTVIVTGANTGLGFETTKHLVRLNVSKVIIAVRNLQKGSAAKEAIEHATGRKGVVEVWQLDLSSYESVKEFAAQVSNLERLDAMVENAGIGGEKLELMEGLESTITVNVISTELLALMVLPKLQETATRFNVQPRLSIVTSDLHFIVKFPERNSQDIFKELSEDNSHFAERYQVTKLIEIFFIRELGLRINASKKPKVVVNCMTPGACVSDFFRDPSFIQRITMPIMYKLIARTTEVGARTLVSGASAGIESHGEYMADGVVASPSNLVLSAEGKDLQSRLWDQSIQRLEDIQPGISSNI</sequence>